<evidence type="ECO:0000313" key="1">
    <source>
        <dbReference type="EMBL" id="QHU15164.1"/>
    </source>
</evidence>
<reference evidence="1" key="1">
    <citation type="journal article" date="2020" name="Nature">
        <title>Giant virus diversity and host interactions through global metagenomics.</title>
        <authorList>
            <person name="Schulz F."/>
            <person name="Roux S."/>
            <person name="Paez-Espino D."/>
            <person name="Jungbluth S."/>
            <person name="Walsh D.A."/>
            <person name="Denef V.J."/>
            <person name="McMahon K.D."/>
            <person name="Konstantinidis K.T."/>
            <person name="Eloe-Fadrosh E.A."/>
            <person name="Kyrpides N.C."/>
            <person name="Woyke T."/>
        </authorList>
    </citation>
    <scope>NUCLEOTIDE SEQUENCE</scope>
    <source>
        <strain evidence="1">GVMAG-S-1102244-55</strain>
    </source>
</reference>
<name>A0A6C0KFY3_9ZZZZ</name>
<dbReference type="EMBL" id="MN740851">
    <property type="protein sequence ID" value="QHU15164.1"/>
    <property type="molecule type" value="Genomic_DNA"/>
</dbReference>
<protein>
    <submittedName>
        <fullName evidence="1">Uncharacterized protein</fullName>
    </submittedName>
</protein>
<organism evidence="1">
    <name type="scientific">viral metagenome</name>
    <dbReference type="NCBI Taxonomy" id="1070528"/>
    <lineage>
        <taxon>unclassified sequences</taxon>
        <taxon>metagenomes</taxon>
        <taxon>organismal metagenomes</taxon>
    </lineage>
</organism>
<sequence>MPKTTCSCNDDSKKQYTNSAPKYFTYNHFDNTFVVSFQNPSRTLRDMVKNGAPNSLVDRANCLSCDDSISSQDKLKVRKKDRPTPYRVPYNHYRKVTSCITDGCLSNVKINKDISCNQLIDCIPTNYAISRQVDKNGVRNINNGGNYKNYLQFSAKSYKLNTFGILPENLVQGIEHTYKIGSVEDTVYNKNSGSEMKSNCLLGYSFTTSQNDKSISYKNITTTTKKYSNPTHRISGSVSSKAHLQKKKYRAILSGQAKGKDGYNNCRNGERCTLYMSPGPNTKLFMGKTAKQRCIPPRIRGMKQSCSLALPCESLKLVNPRFERQNYTEGESSGFLKITLDHCPLKVGDIISITFLGYPTTINSIFTPTTNTNASSAITMAKFTDINGNITFLNISDLFVNTNTIQWTIPIDIGEGTMEIIIDDGPNETNFLNTNNGETGTIYANVNVPRLTNVISSTAWNIVDDDSEIQSESEDEIESCYNRFGSFINSSMSLAKHKEPLLPWEEPNYTSNLQHYVVLFTFTHYGDNLITGDILQIAISTNYGDNTSGFFTNVISNNVWNKNERPENSQTENPPSIWIEKTSDNSIINGAIQSVEVTNFSMNTNLNNYLQILNVTIGNDISEFAGSIRLGIFDNTGNWLSTHPFSYNVNYQISCNCWNSTGGLSGYQHNPCAGRNGSFTNTSMTLCNDNLPESGYPPYETQIPASGEPHFVVYFTFTLTNDSLIDGDVLQFLIQTDYGTTSSGFFTQTISNNVWTKNVRPASIDLPNTPNTPSIWLEDNNGNLISNAIESAQVVNTYLNTTQDDYRQTLSITINTNSSISGTIKLGMYDDASNWLTVHPVGAYNVDYKISGNCWTSTSILDGYDYDPCGGRNGSLTNSSFSAINFDNNTPVGGDFIQLVTIGFESTDAPLVGGDIILLTLTVDYQDANSVNIVSGFWTDSSVAPITLNSNTTGKALWFTQGTSITPESGMIDSVSISATQVSGTGANQTWSQVMSITLSGTGNYGSAGTNWAINIQGENITQTNNITQLPVEGGSIDYEIDLNCFTGTGSQSGINFLPEPPPPPSNMAMIPIRFNAVPDSELGTADALPGYTSDTWDARSKYSPTINILSSDHDATRDWMGFVTHNTFDDNGVTKHIISRRYYDNPYSLTDFNTPNLGPAATYDGSGKNRLLFSIKFTIEQALSGVNGDGISITFKRTNLYGLGNGEFVGTVWMGGSREREGAELFFSGVGSYSSYLSVENDDSDDNSNFNYSISLRNFDNYSTFYDISSASLESEVTGNYNDSNYFNESDIDGDTRRFWTDYNNTNPYCNVNLKFKLEDYQTIAANTNLILTFEDMIGGDDKNQFGLNMKRGTPTNFDLDISGHQLVQDEIGYYSQDLSFNNFNNEHSWVYNDTSYFPNSYLLVSPYSGIWGTLSSGPDGNAFDLTEIPQFKYYYYNKIPKDSILRIYFQVNGNEYFFNKNYQSNTLTGHEAITNDIHDWNGTWNDVPKTGNAYPQFCDPRLCVHVSNGGNQISITDISVNTFSSFTQPGSTNTDISNNWANTGSFWQGTGFNSPVRKTFTDYLQFKFDEEVDSSSNPLIIYMLDTTTNFNFAEAAVADYSRNNIQSKWSTYETFNPNRNINIPVLDASFNTVYAYNSEVPYYDDQWKHHQIHLEVRHPDGYIIGSYLNKPMLKELDGTQNTSDLNNG</sequence>
<proteinExistence type="predicted"/>
<accession>A0A6C0KFY3</accession>